<dbReference type="Proteomes" id="UP000184442">
    <property type="component" value="Unassembled WGS sequence"/>
</dbReference>
<dbReference type="NCBIfam" id="TIGR00406">
    <property type="entry name" value="prmA"/>
    <property type="match status" value="1"/>
</dbReference>
<comment type="similarity">
    <text evidence="1 6">Belongs to the methyltransferase superfamily. PrmA family.</text>
</comment>
<organism evidence="7 8">
    <name type="scientific">Lutispora thermophila DSM 19022</name>
    <dbReference type="NCBI Taxonomy" id="1122184"/>
    <lineage>
        <taxon>Bacteria</taxon>
        <taxon>Bacillati</taxon>
        <taxon>Bacillota</taxon>
        <taxon>Clostridia</taxon>
        <taxon>Lutisporales</taxon>
        <taxon>Lutisporaceae</taxon>
        <taxon>Lutispora</taxon>
    </lineage>
</organism>
<feature type="binding site" evidence="6">
    <location>
        <position position="205"/>
    </location>
    <ligand>
        <name>S-adenosyl-L-methionine</name>
        <dbReference type="ChEBI" id="CHEBI:59789"/>
    </ligand>
</feature>
<dbReference type="CDD" id="cd02440">
    <property type="entry name" value="AdoMet_MTases"/>
    <property type="match status" value="1"/>
</dbReference>
<dbReference type="GO" id="GO:0032259">
    <property type="term" value="P:methylation"/>
    <property type="evidence" value="ECO:0007669"/>
    <property type="project" value="UniProtKB-KW"/>
</dbReference>
<dbReference type="GO" id="GO:0005737">
    <property type="term" value="C:cytoplasm"/>
    <property type="evidence" value="ECO:0007669"/>
    <property type="project" value="UniProtKB-SubCell"/>
</dbReference>
<dbReference type="HAMAP" id="MF_00735">
    <property type="entry name" value="Methyltr_PrmA"/>
    <property type="match status" value="1"/>
</dbReference>
<dbReference type="GO" id="GO:0016279">
    <property type="term" value="F:protein-lysine N-methyltransferase activity"/>
    <property type="evidence" value="ECO:0007669"/>
    <property type="project" value="RHEA"/>
</dbReference>
<evidence type="ECO:0000256" key="2">
    <source>
        <dbReference type="ARBA" id="ARBA00022490"/>
    </source>
</evidence>
<evidence type="ECO:0000256" key="1">
    <source>
        <dbReference type="ARBA" id="ARBA00009741"/>
    </source>
</evidence>
<dbReference type="AlphaFoldDB" id="A0A1M6DCZ6"/>
<gene>
    <name evidence="6" type="primary">prmA</name>
    <name evidence="7" type="ORF">SAMN02745176_01120</name>
</gene>
<keyword evidence="4 6" id="KW-0808">Transferase</keyword>
<name>A0A1M6DCZ6_9FIRM</name>
<dbReference type="SUPFAM" id="SSF53335">
    <property type="entry name" value="S-adenosyl-L-methionine-dependent methyltransferases"/>
    <property type="match status" value="1"/>
</dbReference>
<evidence type="ECO:0000256" key="6">
    <source>
        <dbReference type="HAMAP-Rule" id="MF_00735"/>
    </source>
</evidence>
<keyword evidence="5 6" id="KW-0949">S-adenosyl-L-methionine</keyword>
<comment type="subcellular location">
    <subcellularLocation>
        <location evidence="6">Cytoplasm</location>
    </subcellularLocation>
</comment>
<feature type="binding site" evidence="6">
    <location>
        <position position="162"/>
    </location>
    <ligand>
        <name>S-adenosyl-L-methionine</name>
        <dbReference type="ChEBI" id="CHEBI:59789"/>
    </ligand>
</feature>
<accession>A0A1M6DCZ6</accession>
<dbReference type="OrthoDB" id="9785995at2"/>
<evidence type="ECO:0000256" key="3">
    <source>
        <dbReference type="ARBA" id="ARBA00022603"/>
    </source>
</evidence>
<dbReference type="InterPro" id="IPR004498">
    <property type="entry name" value="Ribosomal_PrmA_MeTrfase"/>
</dbReference>
<feature type="binding site" evidence="6">
    <location>
        <position position="248"/>
    </location>
    <ligand>
        <name>S-adenosyl-L-methionine</name>
        <dbReference type="ChEBI" id="CHEBI:59789"/>
    </ligand>
</feature>
<feature type="binding site" evidence="6">
    <location>
        <position position="183"/>
    </location>
    <ligand>
        <name>S-adenosyl-L-methionine</name>
        <dbReference type="ChEBI" id="CHEBI:59789"/>
    </ligand>
</feature>
<dbReference type="EC" id="2.1.1.-" evidence="6"/>
<keyword evidence="7" id="KW-0689">Ribosomal protein</keyword>
<evidence type="ECO:0000256" key="5">
    <source>
        <dbReference type="ARBA" id="ARBA00022691"/>
    </source>
</evidence>
<dbReference type="PANTHER" id="PTHR43648">
    <property type="entry name" value="ELECTRON TRANSFER FLAVOPROTEIN BETA SUBUNIT LYSINE METHYLTRANSFERASE"/>
    <property type="match status" value="1"/>
</dbReference>
<dbReference type="PIRSF" id="PIRSF000401">
    <property type="entry name" value="RPL11_MTase"/>
    <property type="match status" value="1"/>
</dbReference>
<proteinExistence type="inferred from homology"/>
<dbReference type="EMBL" id="FQZS01000006">
    <property type="protein sequence ID" value="SHI70911.1"/>
    <property type="molecule type" value="Genomic_DNA"/>
</dbReference>
<evidence type="ECO:0000256" key="4">
    <source>
        <dbReference type="ARBA" id="ARBA00022679"/>
    </source>
</evidence>
<reference evidence="7 8" key="1">
    <citation type="submission" date="2016-11" db="EMBL/GenBank/DDBJ databases">
        <authorList>
            <person name="Jaros S."/>
            <person name="Januszkiewicz K."/>
            <person name="Wedrychowicz H."/>
        </authorList>
    </citation>
    <scope>NUCLEOTIDE SEQUENCE [LARGE SCALE GENOMIC DNA]</scope>
    <source>
        <strain evidence="7 8">DSM 19022</strain>
    </source>
</reference>
<evidence type="ECO:0000313" key="7">
    <source>
        <dbReference type="EMBL" id="SHI70911.1"/>
    </source>
</evidence>
<keyword evidence="8" id="KW-1185">Reference proteome</keyword>
<comment type="function">
    <text evidence="6">Methylates ribosomal protein L11.</text>
</comment>
<keyword evidence="3 6" id="KW-0489">Methyltransferase</keyword>
<dbReference type="InterPro" id="IPR029063">
    <property type="entry name" value="SAM-dependent_MTases_sf"/>
</dbReference>
<dbReference type="RefSeq" id="WP_073025244.1">
    <property type="nucleotide sequence ID" value="NZ_FQZS01000006.1"/>
</dbReference>
<protein>
    <recommendedName>
        <fullName evidence="6">Ribosomal protein L11 methyltransferase</fullName>
        <shortName evidence="6">L11 Mtase</shortName>
        <ecNumber evidence="6">2.1.1.-</ecNumber>
    </recommendedName>
</protein>
<dbReference type="InterPro" id="IPR050078">
    <property type="entry name" value="Ribosomal_L11_MeTrfase_PrmA"/>
</dbReference>
<dbReference type="Gene3D" id="3.40.50.150">
    <property type="entry name" value="Vaccinia Virus protein VP39"/>
    <property type="match status" value="1"/>
</dbReference>
<dbReference type="GO" id="GO:0005840">
    <property type="term" value="C:ribosome"/>
    <property type="evidence" value="ECO:0007669"/>
    <property type="project" value="UniProtKB-KW"/>
</dbReference>
<keyword evidence="2 6" id="KW-0963">Cytoplasm</keyword>
<dbReference type="PANTHER" id="PTHR43648:SF1">
    <property type="entry name" value="ELECTRON TRANSFER FLAVOPROTEIN BETA SUBUNIT LYSINE METHYLTRANSFERASE"/>
    <property type="match status" value="1"/>
</dbReference>
<sequence length="312" mass="34629">MNYIEITILTTTEASEAVSFLLEDVGASGIAIEDPNDFILLNKNETAWDYVEPDLIEAMGKDVKVKGYFPETIYTDEIKSKIKQRVDSLTDFGLNKGKGEVNTRVVKEEDWANAWKKYFKPFKAGERIVVKPTWEEYEADDDDIIVQIDPGMAFGTGNHETTLMCIKLLEKYVKKGCRVYDVGCGSGILGITAAKLGAERVLCVDLDEVACKSAIENVRVNEEESKIVVKNSNLLDVASEKADLIVANIIADIIISFTPQAINFLKDDGIFISSGIILDRQDDVVNALKEHQFSILEISQMGEWCAIAAKRG</sequence>
<dbReference type="STRING" id="1122184.SAMN02745176_01120"/>
<keyword evidence="7" id="KW-0687">Ribonucleoprotein</keyword>
<dbReference type="Pfam" id="PF06325">
    <property type="entry name" value="PrmA"/>
    <property type="match status" value="1"/>
</dbReference>
<evidence type="ECO:0000313" key="8">
    <source>
        <dbReference type="Proteomes" id="UP000184442"/>
    </source>
</evidence>
<comment type="catalytic activity">
    <reaction evidence="6">
        <text>L-lysyl-[protein] + 3 S-adenosyl-L-methionine = N(6),N(6),N(6)-trimethyl-L-lysyl-[protein] + 3 S-adenosyl-L-homocysteine + 3 H(+)</text>
        <dbReference type="Rhea" id="RHEA:54192"/>
        <dbReference type="Rhea" id="RHEA-COMP:9752"/>
        <dbReference type="Rhea" id="RHEA-COMP:13826"/>
        <dbReference type="ChEBI" id="CHEBI:15378"/>
        <dbReference type="ChEBI" id="CHEBI:29969"/>
        <dbReference type="ChEBI" id="CHEBI:57856"/>
        <dbReference type="ChEBI" id="CHEBI:59789"/>
        <dbReference type="ChEBI" id="CHEBI:61961"/>
    </reaction>
</comment>